<proteinExistence type="predicted"/>
<keyword evidence="2" id="KW-1185">Reference proteome</keyword>
<gene>
    <name evidence="1" type="ORF">Scep_019726</name>
</gene>
<evidence type="ECO:0000313" key="1">
    <source>
        <dbReference type="EMBL" id="KAK9112207.1"/>
    </source>
</evidence>
<sequence>MIYKRKSDWMKLGYQSTVKKTRSARGNFMETQENVEVKCLSEEAAWELFVSKISEEVHMAEGYTSKGSSASEYCSTWDRETEINKGFHTLEELKDACLLANVKVFERQDNQYVRIHQHNLVRDSAIQIMRKDFNIISKAG</sequence>
<organism evidence="1 2">
    <name type="scientific">Stephania cephalantha</name>
    <dbReference type="NCBI Taxonomy" id="152367"/>
    <lineage>
        <taxon>Eukaryota</taxon>
        <taxon>Viridiplantae</taxon>
        <taxon>Streptophyta</taxon>
        <taxon>Embryophyta</taxon>
        <taxon>Tracheophyta</taxon>
        <taxon>Spermatophyta</taxon>
        <taxon>Magnoliopsida</taxon>
        <taxon>Ranunculales</taxon>
        <taxon>Menispermaceae</taxon>
        <taxon>Menispermoideae</taxon>
        <taxon>Cissampelideae</taxon>
        <taxon>Stephania</taxon>
    </lineage>
</organism>
<name>A0AAP0NLN2_9MAGN</name>
<dbReference type="Proteomes" id="UP001419268">
    <property type="component" value="Unassembled WGS sequence"/>
</dbReference>
<accession>A0AAP0NLN2</accession>
<reference evidence="1 2" key="1">
    <citation type="submission" date="2024-01" db="EMBL/GenBank/DDBJ databases">
        <title>Genome assemblies of Stephania.</title>
        <authorList>
            <person name="Yang L."/>
        </authorList>
    </citation>
    <scope>NUCLEOTIDE SEQUENCE [LARGE SCALE GENOMIC DNA]</scope>
    <source>
        <strain evidence="1">JXDWG</strain>
        <tissue evidence="1">Leaf</tissue>
    </source>
</reference>
<protein>
    <submittedName>
        <fullName evidence="1">Uncharacterized protein</fullName>
    </submittedName>
</protein>
<dbReference type="EMBL" id="JBBNAG010000008">
    <property type="protein sequence ID" value="KAK9112207.1"/>
    <property type="molecule type" value="Genomic_DNA"/>
</dbReference>
<comment type="caution">
    <text evidence="1">The sequence shown here is derived from an EMBL/GenBank/DDBJ whole genome shotgun (WGS) entry which is preliminary data.</text>
</comment>
<evidence type="ECO:0000313" key="2">
    <source>
        <dbReference type="Proteomes" id="UP001419268"/>
    </source>
</evidence>
<dbReference type="AlphaFoldDB" id="A0AAP0NLN2"/>